<gene>
    <name evidence="2" type="ORF">US67_C0014G0015</name>
</gene>
<dbReference type="Proteomes" id="UP000034366">
    <property type="component" value="Unassembled WGS sequence"/>
</dbReference>
<dbReference type="PANTHER" id="PTHR38659">
    <property type="entry name" value="METAL-DEPENDENT PHOSPHOHYDROLASE"/>
    <property type="match status" value="1"/>
</dbReference>
<evidence type="ECO:0000313" key="2">
    <source>
        <dbReference type="EMBL" id="KKQ49513.1"/>
    </source>
</evidence>
<dbReference type="AlphaFoldDB" id="A0A0G0I2F9"/>
<dbReference type="Pfam" id="PF01966">
    <property type="entry name" value="HD"/>
    <property type="match status" value="1"/>
</dbReference>
<evidence type="ECO:0000313" key="3">
    <source>
        <dbReference type="Proteomes" id="UP000034366"/>
    </source>
</evidence>
<protein>
    <recommendedName>
        <fullName evidence="1">HD domain-containing protein</fullName>
    </recommendedName>
</protein>
<dbReference type="Gene3D" id="1.10.3210.10">
    <property type="entry name" value="Hypothetical protein af1432"/>
    <property type="match status" value="1"/>
</dbReference>
<dbReference type="PATRIC" id="fig|1618592.3.peg.309"/>
<dbReference type="InterPro" id="IPR006674">
    <property type="entry name" value="HD_domain"/>
</dbReference>
<dbReference type="PANTHER" id="PTHR38659:SF1">
    <property type="entry name" value="METAL DEPENDENT PHOSPHOHYDROLASE"/>
    <property type="match status" value="1"/>
</dbReference>
<evidence type="ECO:0000259" key="1">
    <source>
        <dbReference type="Pfam" id="PF01966"/>
    </source>
</evidence>
<feature type="domain" description="HD" evidence="1">
    <location>
        <begin position="23"/>
        <end position="108"/>
    </location>
</feature>
<reference evidence="2 3" key="1">
    <citation type="journal article" date="2015" name="Nature">
        <title>rRNA introns, odd ribosomes, and small enigmatic genomes across a large radiation of phyla.</title>
        <authorList>
            <person name="Brown C.T."/>
            <person name="Hug L.A."/>
            <person name="Thomas B.C."/>
            <person name="Sharon I."/>
            <person name="Castelle C.J."/>
            <person name="Singh A."/>
            <person name="Wilkins M.J."/>
            <person name="Williams K.H."/>
            <person name="Banfield J.F."/>
        </authorList>
    </citation>
    <scope>NUCLEOTIDE SEQUENCE [LARGE SCALE GENOMIC DNA]</scope>
</reference>
<organism evidence="2 3">
    <name type="scientific">Candidatus Woesebacteria bacterium GW2011_GWD1_38_10</name>
    <dbReference type="NCBI Taxonomy" id="1618592"/>
    <lineage>
        <taxon>Bacteria</taxon>
        <taxon>Candidatus Woeseibacteriota</taxon>
    </lineage>
</organism>
<proteinExistence type="predicted"/>
<name>A0A0G0I2F9_9BACT</name>
<dbReference type="EMBL" id="LBTW01000014">
    <property type="protein sequence ID" value="KKQ49513.1"/>
    <property type="molecule type" value="Genomic_DNA"/>
</dbReference>
<accession>A0A0G0I2F9</accession>
<dbReference type="SUPFAM" id="SSF109604">
    <property type="entry name" value="HD-domain/PDEase-like"/>
    <property type="match status" value="1"/>
</dbReference>
<comment type="caution">
    <text evidence="2">The sequence shown here is derived from an EMBL/GenBank/DDBJ whole genome shotgun (WGS) entry which is preliminary data.</text>
</comment>
<sequence>MDMNKKEALELLHSKMQNQNLRRHCYAVGAVMKALAKHFSKGEVSSVAKAMEETWEIVGLLHDGDYEETKNTPELHTLKMVEWLEQRGDIKKEILDAILSHNYAHTGQNPPKNNLEWSLYCCDELTGLIVAVALVKPDKKLASVSLDSIISKWKSPSFAAGVKREQIEECQHRLGIPLNDFIQIALTAMQSISKDLGL</sequence>